<feature type="compositionally biased region" description="Basic residues" evidence="1">
    <location>
        <begin position="203"/>
        <end position="214"/>
    </location>
</feature>
<feature type="compositionally biased region" description="Basic residues" evidence="1">
    <location>
        <begin position="305"/>
        <end position="314"/>
    </location>
</feature>
<proteinExistence type="predicted"/>
<evidence type="ECO:0000313" key="2">
    <source>
        <dbReference type="EMBL" id="EGO20587.1"/>
    </source>
</evidence>
<evidence type="ECO:0000256" key="1">
    <source>
        <dbReference type="SAM" id="MobiDB-lite"/>
    </source>
</evidence>
<feature type="compositionally biased region" description="Polar residues" evidence="1">
    <location>
        <begin position="76"/>
        <end position="86"/>
    </location>
</feature>
<feature type="region of interest" description="Disordered" evidence="1">
    <location>
        <begin position="56"/>
        <end position="90"/>
    </location>
</feature>
<protein>
    <submittedName>
        <fullName evidence="2">Uncharacterized protein</fullName>
    </submittedName>
</protein>
<accession>F8P829</accession>
<dbReference type="Proteomes" id="UP000008064">
    <property type="component" value="Unassembled WGS sequence"/>
</dbReference>
<sequence>MPFPFTFSLSVPGMQNPFSTRAAQSESWNARTGTGSLHGAQRNKVAVLPRRISPIPSLSPPAPLSRKRGWVPSIPEPSQATTSAASSRGYLDTPAKYRDMACEDTQTAAEDLGAELPPAKRRRTLAGSIVSTALSAALIGTAVGLTVYRLLFSWRDRGKESEQLPPPPPYQQGDWVPPHEIQVTPPTPKSRKTRHTPASAKRPTIRHRKTRTRTHAITPPRSSSPALVPPPQPEFDFSHVDPIDQEEDEMDWIGGKLSQLIQEGQKALQKEVVVMSDSKEDEVDDGSGAWEEVDQATAGPSSRRGSIRRSHKPRNIPIPPSYSSSGFASPQPSASPRKSRFNASVTSLHSPSLSGASGFPIPSTPRQIPRGPSVESDMFGNVSSSFREDESAWQSPEIRESMEKARARFLQNRG</sequence>
<dbReference type="AlphaFoldDB" id="F8P829"/>
<dbReference type="EMBL" id="GL945440">
    <property type="protein sequence ID" value="EGO20587.1"/>
    <property type="molecule type" value="Genomic_DNA"/>
</dbReference>
<dbReference type="OrthoDB" id="2507743at2759"/>
<gene>
    <name evidence="2" type="ORF">SERLADRAFT_476927</name>
</gene>
<feature type="region of interest" description="Disordered" evidence="1">
    <location>
        <begin position="265"/>
        <end position="399"/>
    </location>
</feature>
<dbReference type="RefSeq" id="XP_007322553.1">
    <property type="nucleotide sequence ID" value="XM_007322491.1"/>
</dbReference>
<organism>
    <name type="scientific">Serpula lacrymans var. lacrymans (strain S7.9)</name>
    <name type="common">Dry rot fungus</name>
    <dbReference type="NCBI Taxonomy" id="578457"/>
    <lineage>
        <taxon>Eukaryota</taxon>
        <taxon>Fungi</taxon>
        <taxon>Dikarya</taxon>
        <taxon>Basidiomycota</taxon>
        <taxon>Agaricomycotina</taxon>
        <taxon>Agaricomycetes</taxon>
        <taxon>Agaricomycetidae</taxon>
        <taxon>Boletales</taxon>
        <taxon>Coniophorineae</taxon>
        <taxon>Serpulaceae</taxon>
        <taxon>Serpula</taxon>
    </lineage>
</organism>
<dbReference type="GeneID" id="18820898"/>
<feature type="region of interest" description="Disordered" evidence="1">
    <location>
        <begin position="159"/>
        <end position="239"/>
    </location>
</feature>
<reference evidence="2" key="1">
    <citation type="submission" date="2011-04" db="EMBL/GenBank/DDBJ databases">
        <title>Evolution of plant cell wall degrading machinery underlies the functional diversity of forest fungi.</title>
        <authorList>
            <consortium name="US DOE Joint Genome Institute (JGI-PGF)"/>
            <person name="Eastwood D.C."/>
            <person name="Floudas D."/>
            <person name="Binder M."/>
            <person name="Majcherczyk A."/>
            <person name="Schneider P."/>
            <person name="Aerts A."/>
            <person name="Asiegbu F.O."/>
            <person name="Baker S.E."/>
            <person name="Barry K."/>
            <person name="Bendiksby M."/>
            <person name="Blumentritt M."/>
            <person name="Coutinho P.M."/>
            <person name="Cullen D."/>
            <person name="Cullen D."/>
            <person name="Gathman A."/>
            <person name="Goodell B."/>
            <person name="Henrissat B."/>
            <person name="Ihrmark K."/>
            <person name="Kauserud H."/>
            <person name="Kohler A."/>
            <person name="LaButti K."/>
            <person name="Lapidus A."/>
            <person name="Lavin J.L."/>
            <person name="Lee Y.-H."/>
            <person name="Lindquist E."/>
            <person name="Lilly W."/>
            <person name="Lucas S."/>
            <person name="Morin E."/>
            <person name="Murat C."/>
            <person name="Oguiza J.A."/>
            <person name="Park J."/>
            <person name="Pisabarro A.G."/>
            <person name="Riley R."/>
            <person name="Rosling A."/>
            <person name="Salamov A."/>
            <person name="Schmidt O."/>
            <person name="Schmutz J."/>
            <person name="Skrede I."/>
            <person name="Stenlid J."/>
            <person name="Wiebenga A."/>
            <person name="Xie X."/>
            <person name="Kues U."/>
            <person name="Hibbett D.S."/>
            <person name="Hoffmeister D."/>
            <person name="Hogberg N."/>
            <person name="Martin F."/>
            <person name="Grigoriev I.V."/>
            <person name="Watkinson S.C."/>
        </authorList>
    </citation>
    <scope>NUCLEOTIDE SEQUENCE</scope>
    <source>
        <strain evidence="2">S7.9</strain>
    </source>
</reference>
<dbReference type="HOGENOM" id="CLU_032329_1_0_1"/>
<feature type="compositionally biased region" description="Polar residues" evidence="1">
    <location>
        <begin position="321"/>
        <end position="355"/>
    </location>
</feature>
<name>F8P829_SERL9</name>
<dbReference type="KEGG" id="sla:SERLADRAFT_476927"/>